<organism evidence="11 12">
    <name type="scientific">Zunongwangia mangrovi</name>
    <dbReference type="NCBI Taxonomy" id="1334022"/>
    <lineage>
        <taxon>Bacteria</taxon>
        <taxon>Pseudomonadati</taxon>
        <taxon>Bacteroidota</taxon>
        <taxon>Flavobacteriia</taxon>
        <taxon>Flavobacteriales</taxon>
        <taxon>Flavobacteriaceae</taxon>
        <taxon>Zunongwangia</taxon>
    </lineage>
</organism>
<keyword evidence="11" id="KW-0808">Transferase</keyword>
<comment type="catalytic activity">
    <reaction evidence="8">
        <text>L-valine + 2-oxoglutarate = 3-methyl-2-oxobutanoate + L-glutamate</text>
        <dbReference type="Rhea" id="RHEA:24813"/>
        <dbReference type="ChEBI" id="CHEBI:11851"/>
        <dbReference type="ChEBI" id="CHEBI:16810"/>
        <dbReference type="ChEBI" id="CHEBI:29985"/>
        <dbReference type="ChEBI" id="CHEBI:57762"/>
        <dbReference type="EC" id="2.6.1.42"/>
    </reaction>
</comment>
<dbReference type="Gene3D" id="3.30.470.10">
    <property type="match status" value="1"/>
</dbReference>
<comment type="pathway">
    <text evidence="2">Amino-acid biosynthesis; L-isoleucine biosynthesis; L-isoleucine from 2-oxobutanoate: step 4/4.</text>
</comment>
<dbReference type="Gene3D" id="3.20.10.10">
    <property type="entry name" value="D-amino Acid Aminotransferase, subunit A, domain 2"/>
    <property type="match status" value="1"/>
</dbReference>
<dbReference type="EMBL" id="FOKV01000004">
    <property type="protein sequence ID" value="SFC42400.1"/>
    <property type="molecule type" value="Genomic_DNA"/>
</dbReference>
<evidence type="ECO:0000256" key="8">
    <source>
        <dbReference type="ARBA" id="ARBA00048212"/>
    </source>
</evidence>
<dbReference type="STRING" id="1334022.SAMN04487907_104140"/>
<dbReference type="GO" id="GO:0046394">
    <property type="term" value="P:carboxylic acid biosynthetic process"/>
    <property type="evidence" value="ECO:0007669"/>
    <property type="project" value="UniProtKB-ARBA"/>
</dbReference>
<evidence type="ECO:0000256" key="5">
    <source>
        <dbReference type="ARBA" id="ARBA00009320"/>
    </source>
</evidence>
<dbReference type="RefSeq" id="WP_175487027.1">
    <property type="nucleotide sequence ID" value="NZ_FOKV01000004.1"/>
</dbReference>
<dbReference type="GO" id="GO:0008652">
    <property type="term" value="P:amino acid biosynthetic process"/>
    <property type="evidence" value="ECO:0007669"/>
    <property type="project" value="UniProtKB-ARBA"/>
</dbReference>
<dbReference type="SUPFAM" id="SSF56752">
    <property type="entry name" value="D-aminoacid aminotransferase-like PLP-dependent enzymes"/>
    <property type="match status" value="1"/>
</dbReference>
<sequence>MIHGTHNAIEDPRNANIKIMINDELYDRQDAKISVFDSGYLVGDGIWEAFRLHNGHLAFSDMHLNRLWSAAASVGMSFPFSKKELLDKVWKVIQANNMQDNVHVRVMITRGIKKTPSQDPRLTISGPNVVIIAEHKKASENSKEKGITLFTSTIRRGSPDYLDPRLNCHSKLHEVQALVQAIEGGADEALMLDINGFVSTCNATNFFIVRDNEVWTSTGEYCMNGITRQNIIRVCEKHNVACRQKNFSLFDVYSADEAFVTGTFGGLTPVTKIDGRIIGKGIYGEFTKKLSNFYELLIEEECA</sequence>
<evidence type="ECO:0000256" key="4">
    <source>
        <dbReference type="ARBA" id="ARBA00005072"/>
    </source>
</evidence>
<evidence type="ECO:0000313" key="12">
    <source>
        <dbReference type="Proteomes" id="UP000199438"/>
    </source>
</evidence>
<dbReference type="InterPro" id="IPR001544">
    <property type="entry name" value="Aminotrans_IV"/>
</dbReference>
<dbReference type="Proteomes" id="UP000199438">
    <property type="component" value="Unassembled WGS sequence"/>
</dbReference>
<evidence type="ECO:0000256" key="6">
    <source>
        <dbReference type="ARBA" id="ARBA00013053"/>
    </source>
</evidence>
<evidence type="ECO:0000256" key="3">
    <source>
        <dbReference type="ARBA" id="ARBA00004931"/>
    </source>
</evidence>
<name>A0A1I1JAD4_9FLAO</name>
<evidence type="ECO:0000256" key="9">
    <source>
        <dbReference type="ARBA" id="ARBA00048798"/>
    </source>
</evidence>
<gene>
    <name evidence="11" type="ORF">SAMN04487907_104140</name>
</gene>
<dbReference type="FunFam" id="3.20.10.10:FF:000002">
    <property type="entry name" value="D-alanine aminotransferase"/>
    <property type="match status" value="1"/>
</dbReference>
<dbReference type="GO" id="GO:0004084">
    <property type="term" value="F:branched-chain-amino-acid transaminase activity"/>
    <property type="evidence" value="ECO:0007669"/>
    <property type="project" value="UniProtKB-EC"/>
</dbReference>
<comment type="cofactor">
    <cofactor evidence="1">
        <name>pyridoxal 5'-phosphate</name>
        <dbReference type="ChEBI" id="CHEBI:597326"/>
    </cofactor>
</comment>
<dbReference type="PANTHER" id="PTHR42743:SF11">
    <property type="entry name" value="AMINODEOXYCHORISMATE LYASE"/>
    <property type="match status" value="1"/>
</dbReference>
<dbReference type="InterPro" id="IPR043132">
    <property type="entry name" value="BCAT-like_C"/>
</dbReference>
<comment type="pathway">
    <text evidence="4">Amino-acid biosynthesis; L-leucine biosynthesis; L-leucine from 3-methyl-2-oxobutanoate: step 4/4.</text>
</comment>
<evidence type="ECO:0000313" key="11">
    <source>
        <dbReference type="EMBL" id="SFC42400.1"/>
    </source>
</evidence>
<keyword evidence="12" id="KW-1185">Reference proteome</keyword>
<reference evidence="12" key="1">
    <citation type="submission" date="2016-10" db="EMBL/GenBank/DDBJ databases">
        <authorList>
            <person name="Varghese N."/>
            <person name="Submissions S."/>
        </authorList>
    </citation>
    <scope>NUCLEOTIDE SEQUENCE [LARGE SCALE GENOMIC DNA]</scope>
    <source>
        <strain evidence="12">DSM 24499</strain>
    </source>
</reference>
<protein>
    <recommendedName>
        <fullName evidence="6">branched-chain-amino-acid transaminase</fullName>
        <ecNumber evidence="6">2.6.1.42</ecNumber>
    </recommendedName>
</protein>
<dbReference type="PANTHER" id="PTHR42743">
    <property type="entry name" value="AMINO-ACID AMINOTRANSFERASE"/>
    <property type="match status" value="1"/>
</dbReference>
<dbReference type="InterPro" id="IPR036038">
    <property type="entry name" value="Aminotransferase-like"/>
</dbReference>
<evidence type="ECO:0000256" key="10">
    <source>
        <dbReference type="ARBA" id="ARBA00049229"/>
    </source>
</evidence>
<evidence type="ECO:0000256" key="2">
    <source>
        <dbReference type="ARBA" id="ARBA00004824"/>
    </source>
</evidence>
<keyword evidence="7" id="KW-0663">Pyridoxal phosphate</keyword>
<evidence type="ECO:0000256" key="7">
    <source>
        <dbReference type="ARBA" id="ARBA00022898"/>
    </source>
</evidence>
<dbReference type="AlphaFoldDB" id="A0A1I1JAD4"/>
<dbReference type="InterPro" id="IPR043131">
    <property type="entry name" value="BCAT-like_N"/>
</dbReference>
<dbReference type="InterPro" id="IPR050571">
    <property type="entry name" value="Class-IV_PLP-Dep_Aminotrnsfr"/>
</dbReference>
<comment type="catalytic activity">
    <reaction evidence="9">
        <text>L-isoleucine + 2-oxoglutarate = (S)-3-methyl-2-oxopentanoate + L-glutamate</text>
        <dbReference type="Rhea" id="RHEA:24801"/>
        <dbReference type="ChEBI" id="CHEBI:16810"/>
        <dbReference type="ChEBI" id="CHEBI:29985"/>
        <dbReference type="ChEBI" id="CHEBI:35146"/>
        <dbReference type="ChEBI" id="CHEBI:58045"/>
        <dbReference type="EC" id="2.6.1.42"/>
    </reaction>
</comment>
<comment type="similarity">
    <text evidence="5">Belongs to the class-IV pyridoxal-phosphate-dependent aminotransferase family.</text>
</comment>
<keyword evidence="11" id="KW-0032">Aminotransferase</keyword>
<accession>A0A1I1JAD4</accession>
<comment type="catalytic activity">
    <reaction evidence="10">
        <text>L-leucine + 2-oxoglutarate = 4-methyl-2-oxopentanoate + L-glutamate</text>
        <dbReference type="Rhea" id="RHEA:18321"/>
        <dbReference type="ChEBI" id="CHEBI:16810"/>
        <dbReference type="ChEBI" id="CHEBI:17865"/>
        <dbReference type="ChEBI" id="CHEBI:29985"/>
        <dbReference type="ChEBI" id="CHEBI:57427"/>
        <dbReference type="EC" id="2.6.1.42"/>
    </reaction>
</comment>
<dbReference type="Pfam" id="PF01063">
    <property type="entry name" value="Aminotran_4"/>
    <property type="match status" value="1"/>
</dbReference>
<dbReference type="EC" id="2.6.1.42" evidence="6"/>
<evidence type="ECO:0000256" key="1">
    <source>
        <dbReference type="ARBA" id="ARBA00001933"/>
    </source>
</evidence>
<proteinExistence type="inferred from homology"/>
<comment type="pathway">
    <text evidence="3">Amino-acid biosynthesis; L-valine biosynthesis; L-valine from pyruvate: step 4/4.</text>
</comment>